<dbReference type="InterPro" id="IPR056632">
    <property type="entry name" value="DUF7730"/>
</dbReference>
<dbReference type="PANTHER" id="PTHR38790:SF9">
    <property type="entry name" value="F-BOX DOMAIN-CONTAINING PROTEIN"/>
    <property type="match status" value="1"/>
</dbReference>
<evidence type="ECO:0000259" key="2">
    <source>
        <dbReference type="Pfam" id="PF24864"/>
    </source>
</evidence>
<keyword evidence="4" id="KW-1185">Reference proteome</keyword>
<evidence type="ECO:0000256" key="1">
    <source>
        <dbReference type="SAM" id="MobiDB-lite"/>
    </source>
</evidence>
<protein>
    <recommendedName>
        <fullName evidence="2">DUF7730 domain-containing protein</fullName>
    </recommendedName>
</protein>
<dbReference type="Pfam" id="PF24864">
    <property type="entry name" value="DUF7730"/>
    <property type="match status" value="1"/>
</dbReference>
<name>A0A8E2EXQ8_9PEZI</name>
<dbReference type="OrthoDB" id="4757095at2759"/>
<feature type="domain" description="DUF7730" evidence="2">
    <location>
        <begin position="61"/>
        <end position="287"/>
    </location>
</feature>
<proteinExistence type="predicted"/>
<accession>A0A8E2EXQ8</accession>
<dbReference type="Proteomes" id="UP000250140">
    <property type="component" value="Unassembled WGS sequence"/>
</dbReference>
<reference evidence="3 4" key="1">
    <citation type="journal article" date="2016" name="Nat. Commun.">
        <title>Ectomycorrhizal ecology is imprinted in the genome of the dominant symbiotic fungus Cenococcum geophilum.</title>
        <authorList>
            <consortium name="DOE Joint Genome Institute"/>
            <person name="Peter M."/>
            <person name="Kohler A."/>
            <person name="Ohm R.A."/>
            <person name="Kuo A."/>
            <person name="Krutzmann J."/>
            <person name="Morin E."/>
            <person name="Arend M."/>
            <person name="Barry K.W."/>
            <person name="Binder M."/>
            <person name="Choi C."/>
            <person name="Clum A."/>
            <person name="Copeland A."/>
            <person name="Grisel N."/>
            <person name="Haridas S."/>
            <person name="Kipfer T."/>
            <person name="LaButti K."/>
            <person name="Lindquist E."/>
            <person name="Lipzen A."/>
            <person name="Maire R."/>
            <person name="Meier B."/>
            <person name="Mihaltcheva S."/>
            <person name="Molinier V."/>
            <person name="Murat C."/>
            <person name="Poggeler S."/>
            <person name="Quandt C.A."/>
            <person name="Sperisen C."/>
            <person name="Tritt A."/>
            <person name="Tisserant E."/>
            <person name="Crous P.W."/>
            <person name="Henrissat B."/>
            <person name="Nehls U."/>
            <person name="Egli S."/>
            <person name="Spatafora J.W."/>
            <person name="Grigoriev I.V."/>
            <person name="Martin F.M."/>
        </authorList>
    </citation>
    <scope>NUCLEOTIDE SEQUENCE [LARGE SCALE GENOMIC DNA]</scope>
    <source>
        <strain evidence="3 4">CBS 207.34</strain>
    </source>
</reference>
<gene>
    <name evidence="3" type="ORF">AOQ84DRAFT_378450</name>
</gene>
<dbReference type="EMBL" id="KV750027">
    <property type="protein sequence ID" value="OCL06593.1"/>
    <property type="molecule type" value="Genomic_DNA"/>
</dbReference>
<dbReference type="AlphaFoldDB" id="A0A8E2EXQ8"/>
<sequence length="313" mass="35708">MDFGRRLSKGLISPLSPGLPQGDSYFPDGPSNPSVKPLPSRRKRTLTCTYRPGVDPDQFTHDQLQAPLFNKLPLELRLLIWEATLGGGHLHIRPNSDSRKLEHLRCKDPSHAKHDCWRVFGWDRSAKSMYYDYGLPAKNSEKTFKPADEGLLALPLTCRRIYTESLPALYMLNTFSFSSFDPIISFSTSILPHRFNQIQSIDIDISFVFLQFDPTSSNWAGCNDKLVWERAWRVIASMRGLRDLNVKLMDLCTNSTADLVSMLEADVETELWQPVKAVSRPRRFVIETTLRENEDVELDNAPFEVVRLPVPAQ</sequence>
<feature type="region of interest" description="Disordered" evidence="1">
    <location>
        <begin position="1"/>
        <end position="43"/>
    </location>
</feature>
<dbReference type="PANTHER" id="PTHR38790">
    <property type="entry name" value="2EXR DOMAIN-CONTAINING PROTEIN-RELATED"/>
    <property type="match status" value="1"/>
</dbReference>
<evidence type="ECO:0000313" key="4">
    <source>
        <dbReference type="Proteomes" id="UP000250140"/>
    </source>
</evidence>
<organism evidence="3 4">
    <name type="scientific">Glonium stellatum</name>
    <dbReference type="NCBI Taxonomy" id="574774"/>
    <lineage>
        <taxon>Eukaryota</taxon>
        <taxon>Fungi</taxon>
        <taxon>Dikarya</taxon>
        <taxon>Ascomycota</taxon>
        <taxon>Pezizomycotina</taxon>
        <taxon>Dothideomycetes</taxon>
        <taxon>Pleosporomycetidae</taxon>
        <taxon>Gloniales</taxon>
        <taxon>Gloniaceae</taxon>
        <taxon>Glonium</taxon>
    </lineage>
</organism>
<evidence type="ECO:0000313" key="3">
    <source>
        <dbReference type="EMBL" id="OCL06593.1"/>
    </source>
</evidence>